<dbReference type="HOGENOM" id="CLU_022531_0_0_6"/>
<feature type="region of interest" description="Disordered" evidence="1">
    <location>
        <begin position="478"/>
        <end position="508"/>
    </location>
</feature>
<organism evidence="2 4">
    <name type="scientific">Halomonas elongata (strain ATCC 33173 / DSM 2581 / NBRC 15536 / NCIMB 2198 / 1H9)</name>
    <dbReference type="NCBI Taxonomy" id="768066"/>
    <lineage>
        <taxon>Bacteria</taxon>
        <taxon>Pseudomonadati</taxon>
        <taxon>Pseudomonadota</taxon>
        <taxon>Gammaproteobacteria</taxon>
        <taxon>Oceanospirillales</taxon>
        <taxon>Halomonadaceae</taxon>
        <taxon>Halomonas</taxon>
    </lineage>
</organism>
<reference evidence="4" key="3">
    <citation type="journal article" date="2011" name="Environ. Microbiol.">
        <title>A blueprint of ectoine metabolism from the genome of the industrial producer Halomonas elongata DSM 2581(T).</title>
        <authorList>
            <person name="Schwibbert K."/>
            <person name="Marin-Sanguino A."/>
            <person name="Bagyan I."/>
            <person name="Heidrich G."/>
            <person name="Lentzen G."/>
            <person name="Seitz H."/>
            <person name="Rampp M."/>
            <person name="Schuster S.C."/>
            <person name="Klenk H.P."/>
            <person name="Pfeiffer F."/>
            <person name="Oesterhelt D."/>
            <person name="Kunte H.J."/>
        </authorList>
    </citation>
    <scope>NUCLEOTIDE SEQUENCE [LARGE SCALE GENOMIC DNA]</scope>
    <source>
        <strain evidence="4">ATCC 33173 / DSM 2581 / NBRC 15536 / NCIMB 2198 / 1H9</strain>
    </source>
</reference>
<keyword evidence="5" id="KW-1185">Reference proteome</keyword>
<feature type="compositionally biased region" description="Basic residues" evidence="1">
    <location>
        <begin position="487"/>
        <end position="502"/>
    </location>
</feature>
<reference evidence="3 5" key="4">
    <citation type="submission" date="2023-11" db="EMBL/GenBank/DDBJ databases">
        <title>MicrobeMod: A computational toolkit for identifying prokaryotic methylation and restriction-modification with nanopore sequencing.</title>
        <authorList>
            <person name="Crits-Christoph A."/>
            <person name="Kang S.C."/>
            <person name="Lee H."/>
            <person name="Ostrov N."/>
        </authorList>
    </citation>
    <scope>NUCLEOTIDE SEQUENCE [LARGE SCALE GENOMIC DNA]</scope>
    <source>
        <strain evidence="3 5">ATCC 33173</strain>
    </source>
</reference>
<sequence>MTRMQLYSEPFASTGNIAGEGFGNLLGRPALGMVQTVIRESIQNSIDAARLGSGPSVLIRVRTLDEEELAALRDNVLGQLPEERDSRSKLEKYLAGPFARVMEVCDFNTTGLGGPLSADTPADSESPDFVNFVRNVGVPRDTDQGGGTYGYGKTVLYAMSGCATILLDTMTSHQGLKERRFIGCHLGDAFDGKMSDGTRRRFTGRYWWGDCRQAGSVDPVRDDSAVELAGRIGLPPRDETDPGTSVMILDPQFYDDENDQAICDDLVETLLWNFWPRMIASTSRERRLDVTIEIEGRAYPIPRPEDFPPLDLYASALEQIRHSPEQAKAIRCGRPRAHLGRLAFCMGVKGERWGPATRKSSSIPAQNAAIALMRPVELVVRYMEGTHFPDDRYEWAGVFVCSDELAVEYAFSRAEPPAHDDWLYENLPKGNDKTWVKVGLERLRDWARSYAMPHSNITDDQESGPSLARAATLLGKMLGEGEGQGPGRKRKARSNSRSRKPKGLSSPVFVRLEDDEDAGTCAVFCASLNCRSDSQRIIAEPYLVMDGGQTTDEGLGKEFEVSVLSMTLVDTGTSVGGDVMEVGETEGTLEVRVAMPPSAAVSLKLTLEGGDA</sequence>
<dbReference type="OrthoDB" id="9146762at2"/>
<gene>
    <name evidence="2" type="ordered locus">HELO_4399</name>
    <name evidence="3" type="ORF">SR933_16880</name>
</gene>
<dbReference type="Proteomes" id="UP000008707">
    <property type="component" value="Chromosome"/>
</dbReference>
<evidence type="ECO:0000313" key="4">
    <source>
        <dbReference type="Proteomes" id="UP000008707"/>
    </source>
</evidence>
<evidence type="ECO:0000256" key="1">
    <source>
        <dbReference type="SAM" id="MobiDB-lite"/>
    </source>
</evidence>
<dbReference type="KEGG" id="hel:HELO_4399"/>
<dbReference type="EMBL" id="CP139472">
    <property type="protein sequence ID" value="WPU46902.1"/>
    <property type="molecule type" value="Genomic_DNA"/>
</dbReference>
<accession>E1VCB3</accession>
<dbReference type="RefSeq" id="WP_013334153.1">
    <property type="nucleotide sequence ID" value="NC_014532.2"/>
</dbReference>
<evidence type="ECO:0000313" key="5">
    <source>
        <dbReference type="Proteomes" id="UP001322512"/>
    </source>
</evidence>
<dbReference type="EMBL" id="FN869568">
    <property type="protein sequence ID" value="CBV44283.1"/>
    <property type="molecule type" value="Genomic_DNA"/>
</dbReference>
<dbReference type="Proteomes" id="UP001322512">
    <property type="component" value="Chromosome"/>
</dbReference>
<evidence type="ECO:0000313" key="2">
    <source>
        <dbReference type="EMBL" id="CBV44283.1"/>
    </source>
</evidence>
<dbReference type="AlphaFoldDB" id="E1VCB3"/>
<reference evidence="2" key="1">
    <citation type="journal article" date="2010" name="Environ. Microbiol.">
        <title>A blueprint of ectoine metabolism from the genome of the industrial producer Halomonas elongata DSM 2581(T).</title>
        <authorList>
            <person name="Schwibbert K."/>
            <person name="Marin-Sanguino A."/>
            <person name="Bagyan I."/>
            <person name="Heidrich G."/>
            <person name="Lentzen G."/>
            <person name="Seitz H."/>
            <person name="Rampp M."/>
            <person name="Schuster S.C."/>
            <person name="Klenk H.P."/>
            <person name="Pfeiffer F."/>
            <person name="Oesterhelt D."/>
            <person name="Kunte H.J."/>
        </authorList>
    </citation>
    <scope>NUCLEOTIDE SEQUENCE</scope>
    <source>
        <strain evidence="2">Type strain: DSM 2581</strain>
    </source>
</reference>
<name>E1VCB3_HALED</name>
<dbReference type="eggNOG" id="ENOG502Z9CS">
    <property type="taxonomic scope" value="Bacteria"/>
</dbReference>
<dbReference type="GeneID" id="91011856"/>
<reference evidence="2" key="2">
    <citation type="submission" date="2010-05" db="EMBL/GenBank/DDBJ databases">
        <title>Revision and reannotation of the Halomonas elongata DSM 2581(T) genome.</title>
        <authorList>
            <person name="Pfeiffer F."/>
            <person name="Bagyan I."/>
            <person name="Alfaro-Espinoza G."/>
            <person name="Zamora-Lagos M.A."/>
            <person name="Habermann B."/>
            <person name="Oesterhelt D."/>
            <person name="Kunte H.J."/>
        </authorList>
    </citation>
    <scope>NUCLEOTIDE SEQUENCE</scope>
    <source>
        <strain evidence="2">Type strain: DSM 2581</strain>
    </source>
</reference>
<evidence type="ECO:0000313" key="3">
    <source>
        <dbReference type="EMBL" id="WPU46902.1"/>
    </source>
</evidence>
<proteinExistence type="predicted"/>
<protein>
    <submittedName>
        <fullName evidence="2">Uncharacterized protein</fullName>
    </submittedName>
</protein>